<name>A0ABS6YDD3_9BACT</name>
<dbReference type="Proteomes" id="UP000788426">
    <property type="component" value="Unassembled WGS sequence"/>
</dbReference>
<accession>A0ABS6YDD3</accession>
<comment type="caution">
    <text evidence="1">The sequence shown here is derived from an EMBL/GenBank/DDBJ whole genome shotgun (WGS) entry which is preliminary data.</text>
</comment>
<reference evidence="1 2" key="1">
    <citation type="submission" date="2021-07" db="EMBL/GenBank/DDBJ databases">
        <title>Genomic diversity and antimicrobial resistance of Prevotella spp. isolated from chronic lung disease airways.</title>
        <authorList>
            <person name="Webb K.A."/>
            <person name="Olagoke O.S."/>
            <person name="Baird T."/>
            <person name="Neill J."/>
            <person name="Pham A."/>
            <person name="Wells T.J."/>
            <person name="Ramsay K.A."/>
            <person name="Bell S.C."/>
            <person name="Sarovich D.S."/>
            <person name="Price E.P."/>
        </authorList>
    </citation>
    <scope>NUCLEOTIDE SEQUENCE [LARGE SCALE GENOMIC DNA]</scope>
    <source>
        <strain evidence="1 2">SCHI0011.S.12</strain>
    </source>
</reference>
<proteinExistence type="predicted"/>
<keyword evidence="2" id="KW-1185">Reference proteome</keyword>
<dbReference type="EMBL" id="JAHXCT010000004">
    <property type="protein sequence ID" value="MBW4769560.1"/>
    <property type="molecule type" value="Genomic_DNA"/>
</dbReference>
<gene>
    <name evidence="1" type="ORF">KZO38_07265</name>
</gene>
<dbReference type="RefSeq" id="WP_219481472.1">
    <property type="nucleotide sequence ID" value="NZ_JAHXCT010000004.1"/>
</dbReference>
<evidence type="ECO:0000313" key="2">
    <source>
        <dbReference type="Proteomes" id="UP000788426"/>
    </source>
</evidence>
<evidence type="ECO:0000313" key="1">
    <source>
        <dbReference type="EMBL" id="MBW4769560.1"/>
    </source>
</evidence>
<protein>
    <submittedName>
        <fullName evidence="1">Uncharacterized protein</fullName>
    </submittedName>
</protein>
<sequence>MINMQYNIHQKFIKTPIANILKDAIRSCSPIGYGIETQALCEYIMQTTFLKMTGASEQKLKCIIWEIATYDYDYRYKILSKPLGECSQYKDKKRIYDEVGETIKEIDRSARTEALFEEEEKIEIAVKVKEQMTRTLSDSLFTVWLHRDFTAFNQLKENELLQNNNDGFLGKTLKDYYETKVYRHRNRCAHNLRSYQDNLPTFLTLSEENYEGENYFKMFFVLILMDELYMQLYEKYLKSLTRST</sequence>
<organism evidence="1 2">
    <name type="scientific">Hoylesella nanceiensis</name>
    <dbReference type="NCBI Taxonomy" id="425941"/>
    <lineage>
        <taxon>Bacteria</taxon>
        <taxon>Pseudomonadati</taxon>
        <taxon>Bacteroidota</taxon>
        <taxon>Bacteroidia</taxon>
        <taxon>Bacteroidales</taxon>
        <taxon>Prevotellaceae</taxon>
        <taxon>Hoylesella</taxon>
    </lineage>
</organism>